<evidence type="ECO:0000313" key="2">
    <source>
        <dbReference type="Proteomes" id="UP000316598"/>
    </source>
</evidence>
<reference evidence="1 2" key="1">
    <citation type="submission" date="2019-02" db="EMBL/GenBank/DDBJ databases">
        <title>Deep-cultivation of Planctomycetes and their phenomic and genomic characterization uncovers novel biology.</title>
        <authorList>
            <person name="Wiegand S."/>
            <person name="Jogler M."/>
            <person name="Boedeker C."/>
            <person name="Pinto D."/>
            <person name="Vollmers J."/>
            <person name="Rivas-Marin E."/>
            <person name="Kohn T."/>
            <person name="Peeters S.H."/>
            <person name="Heuer A."/>
            <person name="Rast P."/>
            <person name="Oberbeckmann S."/>
            <person name="Bunk B."/>
            <person name="Jeske O."/>
            <person name="Meyerdierks A."/>
            <person name="Storesund J.E."/>
            <person name="Kallscheuer N."/>
            <person name="Luecker S."/>
            <person name="Lage O.M."/>
            <person name="Pohl T."/>
            <person name="Merkel B.J."/>
            <person name="Hornburger P."/>
            <person name="Mueller R.-W."/>
            <person name="Bruemmer F."/>
            <person name="Labrenz M."/>
            <person name="Spormann A.M."/>
            <person name="Op Den Camp H."/>
            <person name="Overmann J."/>
            <person name="Amann R."/>
            <person name="Jetten M.S.M."/>
            <person name="Mascher T."/>
            <person name="Medema M.H."/>
            <person name="Devos D.P."/>
            <person name="Kaster A.-K."/>
            <person name="Ovreas L."/>
            <person name="Rohde M."/>
            <person name="Galperin M.Y."/>
            <person name="Jogler C."/>
        </authorList>
    </citation>
    <scope>NUCLEOTIDE SEQUENCE [LARGE SCALE GENOMIC DNA]</scope>
    <source>
        <strain evidence="1 2">Pla22</strain>
    </source>
</reference>
<name>A0A5C5WKR3_9BACT</name>
<evidence type="ECO:0000313" key="1">
    <source>
        <dbReference type="EMBL" id="TWT51386.1"/>
    </source>
</evidence>
<organism evidence="1 2">
    <name type="scientific">Rubripirellula amarantea</name>
    <dbReference type="NCBI Taxonomy" id="2527999"/>
    <lineage>
        <taxon>Bacteria</taxon>
        <taxon>Pseudomonadati</taxon>
        <taxon>Planctomycetota</taxon>
        <taxon>Planctomycetia</taxon>
        <taxon>Pirellulales</taxon>
        <taxon>Pirellulaceae</taxon>
        <taxon>Rubripirellula</taxon>
    </lineage>
</organism>
<dbReference type="EMBL" id="SJPI01000002">
    <property type="protein sequence ID" value="TWT51386.1"/>
    <property type="molecule type" value="Genomic_DNA"/>
</dbReference>
<protein>
    <submittedName>
        <fullName evidence="1">Uncharacterized protein</fullName>
    </submittedName>
</protein>
<sequence length="176" mass="19709">MAMTRVNLPWGMPLNWASSSNHSVIVSTLRRHPSTPQSFIVSTRVSKLHFFPRLGEPREHLLEFVSRARPVVRNLERRGQLVAVGHVVGEHCGQFAHVAFASSFVDQYHAVTTLIARGLVSFWQALQAAGDVRTLQPAMPAATSHWLSGVRCGQWIMTTWIPKNGYTHICTSNTQR</sequence>
<proteinExistence type="predicted"/>
<dbReference type="Proteomes" id="UP000316598">
    <property type="component" value="Unassembled WGS sequence"/>
</dbReference>
<gene>
    <name evidence="1" type="ORF">Pla22_41640</name>
</gene>
<comment type="caution">
    <text evidence="1">The sequence shown here is derived from an EMBL/GenBank/DDBJ whole genome shotgun (WGS) entry which is preliminary data.</text>
</comment>
<accession>A0A5C5WKR3</accession>
<keyword evidence="2" id="KW-1185">Reference proteome</keyword>
<dbReference type="AlphaFoldDB" id="A0A5C5WKR3"/>